<evidence type="ECO:0000313" key="2">
    <source>
        <dbReference type="EMBL" id="KAF6272077.1"/>
    </source>
</evidence>
<evidence type="ECO:0000256" key="1">
    <source>
        <dbReference type="SAM" id="MobiDB-lite"/>
    </source>
</evidence>
<protein>
    <submittedName>
        <fullName evidence="2">Uncharacterized protein</fullName>
    </submittedName>
</protein>
<evidence type="ECO:0000313" key="3">
    <source>
        <dbReference type="Proteomes" id="UP000527355"/>
    </source>
</evidence>
<organism evidence="2 3">
    <name type="scientific">Myotis myotis</name>
    <name type="common">Greater mouse-eared bat</name>
    <name type="synonym">Vespertilio myotis</name>
    <dbReference type="NCBI Taxonomy" id="51298"/>
    <lineage>
        <taxon>Eukaryota</taxon>
        <taxon>Metazoa</taxon>
        <taxon>Chordata</taxon>
        <taxon>Craniata</taxon>
        <taxon>Vertebrata</taxon>
        <taxon>Euteleostomi</taxon>
        <taxon>Mammalia</taxon>
        <taxon>Eutheria</taxon>
        <taxon>Laurasiatheria</taxon>
        <taxon>Chiroptera</taxon>
        <taxon>Yangochiroptera</taxon>
        <taxon>Vespertilionidae</taxon>
        <taxon>Myotis</taxon>
    </lineage>
</organism>
<name>A0A7J7R7V0_MYOMY</name>
<feature type="region of interest" description="Disordered" evidence="1">
    <location>
        <begin position="1"/>
        <end position="36"/>
    </location>
</feature>
<proteinExistence type="predicted"/>
<dbReference type="EMBL" id="JABWUV010000035">
    <property type="protein sequence ID" value="KAF6272077.1"/>
    <property type="molecule type" value="Genomic_DNA"/>
</dbReference>
<dbReference type="AlphaFoldDB" id="A0A7J7R7V0"/>
<accession>A0A7J7R7V0</accession>
<gene>
    <name evidence="2" type="ORF">mMyoMyo1_010876</name>
</gene>
<feature type="compositionally biased region" description="Polar residues" evidence="1">
    <location>
        <begin position="1"/>
        <end position="12"/>
    </location>
</feature>
<keyword evidence="3" id="KW-1185">Reference proteome</keyword>
<reference evidence="2 3" key="1">
    <citation type="journal article" date="2020" name="Nature">
        <title>Six reference-quality genomes reveal evolution of bat adaptations.</title>
        <authorList>
            <person name="Jebb D."/>
            <person name="Huang Z."/>
            <person name="Pippel M."/>
            <person name="Hughes G.M."/>
            <person name="Lavrichenko K."/>
            <person name="Devanna P."/>
            <person name="Winkler S."/>
            <person name="Jermiin L.S."/>
            <person name="Skirmuntt E.C."/>
            <person name="Katzourakis A."/>
            <person name="Burkitt-Gray L."/>
            <person name="Ray D.A."/>
            <person name="Sullivan K.A.M."/>
            <person name="Roscito J.G."/>
            <person name="Kirilenko B.M."/>
            <person name="Davalos L.M."/>
            <person name="Corthals A.P."/>
            <person name="Power M.L."/>
            <person name="Jones G."/>
            <person name="Ransome R.D."/>
            <person name="Dechmann D.K.N."/>
            <person name="Locatelli A.G."/>
            <person name="Puechmaille S.J."/>
            <person name="Fedrigo O."/>
            <person name="Jarvis E.D."/>
            <person name="Hiller M."/>
            <person name="Vernes S.C."/>
            <person name="Myers E.W."/>
            <person name="Teeling E.C."/>
        </authorList>
    </citation>
    <scope>NUCLEOTIDE SEQUENCE [LARGE SCALE GENOMIC DNA]</scope>
    <source>
        <strain evidence="2">MMyoMyo1</strain>
        <tissue evidence="2">Flight muscle</tissue>
    </source>
</reference>
<comment type="caution">
    <text evidence="2">The sequence shown here is derived from an EMBL/GenBank/DDBJ whole genome shotgun (WGS) entry which is preliminary data.</text>
</comment>
<sequence length="124" mass="12893">MPGPNPRNTFPSSPAFAAGEEARGAGGEPGVLPGFRQELSLGEGQGCVHTQDPFLQIQGAPSFPWSAAWKLCMHGRGVVLLLSVGLMGGEYSPPGRQASWASSHLCPSSPPELLTILTSPGSRL</sequence>
<dbReference type="Proteomes" id="UP000527355">
    <property type="component" value="Unassembled WGS sequence"/>
</dbReference>